<keyword evidence="6" id="KW-0732">Signal</keyword>
<protein>
    <submittedName>
        <fullName evidence="8">Choice-of-anchor D domain-containing protein</fullName>
    </submittedName>
</protein>
<evidence type="ECO:0000313" key="8">
    <source>
        <dbReference type="EMBL" id="QCX38294.1"/>
    </source>
</evidence>
<feature type="domain" description="HYDIN/VesB/CFA65-like Ig-like" evidence="7">
    <location>
        <begin position="176"/>
        <end position="263"/>
    </location>
</feature>
<dbReference type="Pfam" id="PF22544">
    <property type="entry name" value="HYDIN_VesB_CFA65-like_Ig"/>
    <property type="match status" value="1"/>
</dbReference>
<evidence type="ECO:0000313" key="9">
    <source>
        <dbReference type="Proteomes" id="UP000306229"/>
    </source>
</evidence>
<keyword evidence="4" id="KW-0969">Cilium</keyword>
<accession>A0A5B7TSW0</accession>
<name>A0A5B7TSW0_9FLAO</name>
<dbReference type="Gene3D" id="2.60.40.10">
    <property type="entry name" value="Immunoglobulins"/>
    <property type="match status" value="4"/>
</dbReference>
<proteinExistence type="predicted"/>
<sequence>MMKKLLFLMALFAVFFLQAQNYTVSGNGTTIPTDGTNIPDASDDTSFGSVNIGSTAVVHTFTITNNNLTSLFISDNGLTGSTNDFSRSSGGSPGVSFVILGLQSETFEVTFDPISPTGIKAATLNLVATYFGLGGTSNISINFAGTALPPALSPSIDVSGLGVSIVNGDVMPSSIDDTDFGNVTVGGSETHTFTITNTGTAPLNLTGSPLVITPGGAGAFVVTNFPTTPIPAGSSSTFDIEFSPPVTPSTEFYGTSVIIQSDDPNGVFYYNIEGYGVAVSPEIEVSGLGNPIGNPDFSPSTIDDTKYGNVALFTGITHTFTITNRGTAPLNLNGAPLVNVGGTGDFLVTNFPTTPIPVLGSTTFDVTFTPSTSGYQSAIVNIDSDDVTDLNFVFLIEGTGVIPVPEMDITGLGNPINNGDLITSISNDTDFGSVDAFTGSVTHIFTIENTGTLDLNLTDPSPYITISGIDAVDFTLTAVPVSPIAASGNTTFSITFDPTGVALTTRNATVSIANDDADENPYTFAISGTAIDVNAASPFLITQYYEGTLPEDRWIEVKNISTIDFPAGSYYLCLYKDSNATKAGNIESLPPQEFVPIEAMVSGQVRLYSRSGAVLPTNPNLGITPEPATEVCSFNGNDVILISESASFDCYNDRLDIMGIVVDGGTPPNWGKDKSFIKGCGTSLTPSIDFAATTSINGTLVNDYLELTLAEVNNANSLSNIALGTQNSGATTWTTSWDNGVPDKTRTAVISGIYTADKGSIAACDLTITGYLNMDGNTTNYVEANRSFTNTGTVIIGDQESLYTVNNLDINNPGSSDVAISGSITKIEYTTSLNDVQDYTYWSSPVRNQNISAVFPAVSYDQNRIYYWDQAADNLIPNGGDQLTGEWINAAGETMKVGQGYISQGPISGTYPGAASVQFTGVPNSGDINSSTENVVLVWQDDGNFLNDMNLIGNPYPSAIDADAFILESNNFTALNGTIWFWSHKTPNNLNVTGEQYTNDDYAVYNLTGTVGPGVGSPSDSGAPAPEGYIASGQGFVVMADNSPTKTTFTDAMRVREFNTQFYRGTDNKKASVGEKERVWLNAKSSKGGAESQILIAFLENATDGKDKGYDGIKISEGWVNLYSKIDTLNYGIQALGSFNLEKKVPLAFDTYIEDLDVTYSISIDRFEGASLTENAIYLVDNELNVTHDLKQGAYDFSAAIGSYEDRFTLQFTKATLGVDDFDLNNDFVVINEDDALLVKSKTIVKELKMYDVTGRLLVNMLPNESEFRVNTQNIRKGTVLILNTTFDNGTEISKKAIKY</sequence>
<dbReference type="RefSeq" id="WP_138949191.1">
    <property type="nucleotide sequence ID" value="NZ_CP040749.1"/>
</dbReference>
<dbReference type="GO" id="GO:0005737">
    <property type="term" value="C:cytoplasm"/>
    <property type="evidence" value="ECO:0007669"/>
    <property type="project" value="UniProtKB-SubCell"/>
</dbReference>
<evidence type="ECO:0000259" key="7">
    <source>
        <dbReference type="Pfam" id="PF22544"/>
    </source>
</evidence>
<evidence type="ECO:0000256" key="2">
    <source>
        <dbReference type="ARBA" id="ARBA00004496"/>
    </source>
</evidence>
<organism evidence="8 9">
    <name type="scientific">Aureibaculum algae</name>
    <dbReference type="NCBI Taxonomy" id="2584122"/>
    <lineage>
        <taxon>Bacteria</taxon>
        <taxon>Pseudomonadati</taxon>
        <taxon>Bacteroidota</taxon>
        <taxon>Flavobacteriia</taxon>
        <taxon>Flavobacteriales</taxon>
        <taxon>Flavobacteriaceae</taxon>
        <taxon>Aureibaculum</taxon>
    </lineage>
</organism>
<evidence type="ECO:0000256" key="6">
    <source>
        <dbReference type="SAM" id="SignalP"/>
    </source>
</evidence>
<gene>
    <name evidence="8" type="ORF">FF125_07555</name>
</gene>
<comment type="subcellular location">
    <subcellularLocation>
        <location evidence="1">Cell projection</location>
        <location evidence="1">Cilium</location>
    </subcellularLocation>
    <subcellularLocation>
        <location evidence="2">Cytoplasm</location>
    </subcellularLocation>
</comment>
<dbReference type="OrthoDB" id="1652165at2"/>
<dbReference type="NCBIfam" id="NF012200">
    <property type="entry name" value="choice_anch_D"/>
    <property type="match status" value="4"/>
</dbReference>
<reference evidence="8 9" key="1">
    <citation type="submission" date="2019-05" db="EMBL/GenBank/DDBJ databases">
        <title>Algicella ahnfeltiae gen. nov., sp. nov., a novel marine bacterium of the family Flavobacteriaceae isolated from a red alga.</title>
        <authorList>
            <person name="Nedashkovskaya O.I."/>
            <person name="Kukhlevskiy A.D."/>
            <person name="Kim S.-G."/>
            <person name="Zhukova N.V."/>
            <person name="Mikhailov V.V."/>
        </authorList>
    </citation>
    <scope>NUCLEOTIDE SEQUENCE [LARGE SCALE GENOMIC DNA]</scope>
    <source>
        <strain evidence="8 9">10Alg115</strain>
    </source>
</reference>
<keyword evidence="3" id="KW-0963">Cytoplasm</keyword>
<dbReference type="Proteomes" id="UP000306229">
    <property type="component" value="Chromosome"/>
</dbReference>
<evidence type="ECO:0000256" key="5">
    <source>
        <dbReference type="ARBA" id="ARBA00023273"/>
    </source>
</evidence>
<feature type="signal peptide" evidence="6">
    <location>
        <begin position="1"/>
        <end position="19"/>
    </location>
</feature>
<feature type="chain" id="PRO_5023032617" evidence="6">
    <location>
        <begin position="20"/>
        <end position="1300"/>
    </location>
</feature>
<dbReference type="KEGG" id="fbe:FF125_07555"/>
<keyword evidence="9" id="KW-1185">Reference proteome</keyword>
<keyword evidence="5" id="KW-0966">Cell projection</keyword>
<dbReference type="InterPro" id="IPR013783">
    <property type="entry name" value="Ig-like_fold"/>
</dbReference>
<evidence type="ECO:0000256" key="4">
    <source>
        <dbReference type="ARBA" id="ARBA00023069"/>
    </source>
</evidence>
<dbReference type="InterPro" id="IPR053879">
    <property type="entry name" value="HYDIN_VesB_CFA65-like_Ig"/>
</dbReference>
<evidence type="ECO:0000256" key="1">
    <source>
        <dbReference type="ARBA" id="ARBA00004138"/>
    </source>
</evidence>
<evidence type="ECO:0000256" key="3">
    <source>
        <dbReference type="ARBA" id="ARBA00022490"/>
    </source>
</evidence>
<dbReference type="EMBL" id="CP040749">
    <property type="protein sequence ID" value="QCX38294.1"/>
    <property type="molecule type" value="Genomic_DNA"/>
</dbReference>